<evidence type="ECO:0000313" key="7">
    <source>
        <dbReference type="Proteomes" id="UP001331761"/>
    </source>
</evidence>
<accession>A0AAN8IF28</accession>
<keyword evidence="6" id="KW-0645">Protease</keyword>
<dbReference type="PANTHER" id="PTHR48102">
    <property type="entry name" value="ATP-DEPENDENT CLP PROTEASE ATP-BINDING SUBUNIT CLPX-LIKE, MITOCHONDRIAL-RELATED"/>
    <property type="match status" value="1"/>
</dbReference>
<keyword evidence="6" id="KW-0378">Hydrolase</keyword>
<comment type="caution">
    <text evidence="6">The sequence shown here is derived from an EMBL/GenBank/DDBJ whole genome shotgun (WGS) entry which is preliminary data.</text>
</comment>
<dbReference type="Gene3D" id="1.10.8.60">
    <property type="match status" value="2"/>
</dbReference>
<dbReference type="InterPro" id="IPR050052">
    <property type="entry name" value="ATP-dep_Clp_protease_ClpX"/>
</dbReference>
<feature type="region of interest" description="Disordered" evidence="3">
    <location>
        <begin position="1"/>
        <end position="21"/>
    </location>
</feature>
<dbReference type="GO" id="GO:0005524">
    <property type="term" value="F:ATP binding"/>
    <property type="evidence" value="ECO:0007669"/>
    <property type="project" value="UniProtKB-KW"/>
</dbReference>
<evidence type="ECO:0000256" key="2">
    <source>
        <dbReference type="ARBA" id="ARBA00022840"/>
    </source>
</evidence>
<dbReference type="GO" id="GO:0016887">
    <property type="term" value="F:ATP hydrolysis activity"/>
    <property type="evidence" value="ECO:0007669"/>
    <property type="project" value="InterPro"/>
</dbReference>
<dbReference type="InterPro" id="IPR003959">
    <property type="entry name" value="ATPase_AAA_core"/>
</dbReference>
<dbReference type="InterPro" id="IPR019489">
    <property type="entry name" value="Clp_ATPase_C"/>
</dbReference>
<gene>
    <name evidence="6" type="ORF">GCK32_009175</name>
</gene>
<dbReference type="SUPFAM" id="SSF52540">
    <property type="entry name" value="P-loop containing nucleoside triphosphate hydrolases"/>
    <property type="match status" value="1"/>
</dbReference>
<keyword evidence="2" id="KW-0067">ATP-binding</keyword>
<dbReference type="Pfam" id="PF07724">
    <property type="entry name" value="AAA_2"/>
    <property type="match status" value="1"/>
</dbReference>
<evidence type="ECO:0000259" key="5">
    <source>
        <dbReference type="SMART" id="SM01086"/>
    </source>
</evidence>
<keyword evidence="7" id="KW-1185">Reference proteome</keyword>
<feature type="domain" description="Clp ATPase C-terminal" evidence="5">
    <location>
        <begin position="436"/>
        <end position="549"/>
    </location>
</feature>
<dbReference type="GO" id="GO:0008233">
    <property type="term" value="F:peptidase activity"/>
    <property type="evidence" value="ECO:0007669"/>
    <property type="project" value="UniProtKB-KW"/>
</dbReference>
<dbReference type="Proteomes" id="UP001331761">
    <property type="component" value="Unassembled WGS sequence"/>
</dbReference>
<dbReference type="SMART" id="SM00382">
    <property type="entry name" value="AAA"/>
    <property type="match status" value="1"/>
</dbReference>
<evidence type="ECO:0000313" key="6">
    <source>
        <dbReference type="EMBL" id="KAK5967278.1"/>
    </source>
</evidence>
<dbReference type="Gene3D" id="3.40.50.300">
    <property type="entry name" value="P-loop containing nucleotide triphosphate hydrolases"/>
    <property type="match status" value="2"/>
</dbReference>
<name>A0AAN8IF28_TRICO</name>
<dbReference type="GO" id="GO:0005759">
    <property type="term" value="C:mitochondrial matrix"/>
    <property type="evidence" value="ECO:0007669"/>
    <property type="project" value="TreeGrafter"/>
</dbReference>
<organism evidence="6 7">
    <name type="scientific">Trichostrongylus colubriformis</name>
    <name type="common">Black scour worm</name>
    <dbReference type="NCBI Taxonomy" id="6319"/>
    <lineage>
        <taxon>Eukaryota</taxon>
        <taxon>Metazoa</taxon>
        <taxon>Ecdysozoa</taxon>
        <taxon>Nematoda</taxon>
        <taxon>Chromadorea</taxon>
        <taxon>Rhabditida</taxon>
        <taxon>Rhabditina</taxon>
        <taxon>Rhabditomorpha</taxon>
        <taxon>Strongyloidea</taxon>
        <taxon>Trichostrongylidae</taxon>
        <taxon>Trichostrongylus</taxon>
    </lineage>
</organism>
<protein>
    <submittedName>
        <fullName evidence="6">ATP-dependent Clp protease</fullName>
    </submittedName>
</protein>
<dbReference type="EMBL" id="WIXE01022669">
    <property type="protein sequence ID" value="KAK5967278.1"/>
    <property type="molecule type" value="Genomic_DNA"/>
</dbReference>
<evidence type="ECO:0000256" key="3">
    <source>
        <dbReference type="SAM" id="MobiDB-lite"/>
    </source>
</evidence>
<dbReference type="InterPro" id="IPR027417">
    <property type="entry name" value="P-loop_NTPase"/>
</dbReference>
<feature type="non-terminal residue" evidence="6">
    <location>
        <position position="1"/>
    </location>
</feature>
<dbReference type="SMART" id="SM01086">
    <property type="entry name" value="ClpB_D2-small"/>
    <property type="match status" value="1"/>
</dbReference>
<evidence type="ECO:0000256" key="1">
    <source>
        <dbReference type="ARBA" id="ARBA00022741"/>
    </source>
</evidence>
<evidence type="ECO:0000259" key="4">
    <source>
        <dbReference type="SMART" id="SM00382"/>
    </source>
</evidence>
<dbReference type="InterPro" id="IPR003593">
    <property type="entry name" value="AAA+_ATPase"/>
</dbReference>
<sequence>DFQQDQVALLPPSGKGDNNEDFKFQVPYPKEIVKYLDKFVIGQELAKRTLAVGVYQHYKRLENNTEIQNQDQVALLPPSGKGDNNEDFKFQVPYPKEIVKYLDKFVIGQELAKRTLAVGVYQHYKRLENNTEIQNRQMLNDAIEAVVHAKGKGKEEKEQEFDEFYELEDPPAPKRKTTFERLKEETPLTMDKSNIVLLGPSGSGKTYLTQCLARLLDVPDLDIVKTLNCEVTDRREQIRNPSNSIRTAHFLLAMCDCTTLTQAGYVGEDVETVIQKLLFSAQGNVERAQHGIVFLDEFDKIHSSSDPIHSIGNRDVSGRGVQQALLKLVEGTMAKVKMPGQMGHKVDVDTTNILFIASGAFSSLEQIIARRIDKRVLGFGSTYANVAEDLSSTDETIAAEKRNEVLKQIDQSDLMQFGMVPELVGRFPVLVPFHALDEKMLIRVLQEPRNNLISQAQRFFAMDSIQLRFTRGAINELARRAAQSKTGARALRFTRGAINELARRAAQSKTGARALRSILEGVLLQAKFECPGTGVQTVVITGGTVRGECDYLTLSSPSNKNPDSVVPTDPAGTE</sequence>
<dbReference type="GO" id="GO:0051603">
    <property type="term" value="P:proteolysis involved in protein catabolic process"/>
    <property type="evidence" value="ECO:0007669"/>
    <property type="project" value="TreeGrafter"/>
</dbReference>
<dbReference type="PANTHER" id="PTHR48102:SF10">
    <property type="entry name" value="ATP-DEPENDENT CLP PROTEASE ATP-BINDING SUBUNIT CLPX"/>
    <property type="match status" value="1"/>
</dbReference>
<proteinExistence type="predicted"/>
<dbReference type="AlphaFoldDB" id="A0AAN8IF28"/>
<keyword evidence="1" id="KW-0547">Nucleotide-binding</keyword>
<reference evidence="6 7" key="1">
    <citation type="submission" date="2019-10" db="EMBL/GenBank/DDBJ databases">
        <title>Assembly and Annotation for the nematode Trichostrongylus colubriformis.</title>
        <authorList>
            <person name="Martin J."/>
        </authorList>
    </citation>
    <scope>NUCLEOTIDE SEQUENCE [LARGE SCALE GENOMIC DNA]</scope>
    <source>
        <strain evidence="6">G859</strain>
        <tissue evidence="6">Whole worm</tissue>
    </source>
</reference>
<feature type="domain" description="AAA+ ATPase" evidence="4">
    <location>
        <begin position="191"/>
        <end position="373"/>
    </location>
</feature>